<dbReference type="InterPro" id="IPR001647">
    <property type="entry name" value="HTH_TetR"/>
</dbReference>
<feature type="DNA-binding region" description="H-T-H motif" evidence="4">
    <location>
        <begin position="234"/>
        <end position="253"/>
    </location>
</feature>
<organism evidence="6 7">
    <name type="scientific">Amycolatopsis pithecellobii</name>
    <dbReference type="NCBI Taxonomy" id="664692"/>
    <lineage>
        <taxon>Bacteria</taxon>
        <taxon>Bacillati</taxon>
        <taxon>Actinomycetota</taxon>
        <taxon>Actinomycetes</taxon>
        <taxon>Pseudonocardiales</taxon>
        <taxon>Pseudonocardiaceae</taxon>
        <taxon>Amycolatopsis</taxon>
    </lineage>
</organism>
<evidence type="ECO:0000313" key="6">
    <source>
        <dbReference type="EMBL" id="MTD57994.1"/>
    </source>
</evidence>
<keyword evidence="7" id="KW-1185">Reference proteome</keyword>
<dbReference type="Pfam" id="PF00440">
    <property type="entry name" value="TetR_N"/>
    <property type="match status" value="2"/>
</dbReference>
<dbReference type="PROSITE" id="PS50977">
    <property type="entry name" value="HTH_TETR_2"/>
    <property type="match status" value="2"/>
</dbReference>
<dbReference type="OrthoDB" id="4456617at2"/>
<dbReference type="PANTHER" id="PTHR30055">
    <property type="entry name" value="HTH-TYPE TRANSCRIPTIONAL REGULATOR RUTR"/>
    <property type="match status" value="1"/>
</dbReference>
<evidence type="ECO:0000313" key="7">
    <source>
        <dbReference type="Proteomes" id="UP000440096"/>
    </source>
</evidence>
<evidence type="ECO:0000256" key="3">
    <source>
        <dbReference type="ARBA" id="ARBA00023163"/>
    </source>
</evidence>
<reference evidence="6 7" key="1">
    <citation type="submission" date="2019-11" db="EMBL/GenBank/DDBJ databases">
        <title>Draft genome of Amycolatopsis RM579.</title>
        <authorList>
            <person name="Duangmal K."/>
            <person name="Mingma R."/>
        </authorList>
    </citation>
    <scope>NUCLEOTIDE SEQUENCE [LARGE SCALE GENOMIC DNA]</scope>
    <source>
        <strain evidence="6 7">RM579</strain>
    </source>
</reference>
<dbReference type="PANTHER" id="PTHR30055:SF234">
    <property type="entry name" value="HTH-TYPE TRANSCRIPTIONAL REGULATOR BETI"/>
    <property type="match status" value="1"/>
</dbReference>
<dbReference type="InterPro" id="IPR050109">
    <property type="entry name" value="HTH-type_TetR-like_transc_reg"/>
</dbReference>
<evidence type="ECO:0000256" key="1">
    <source>
        <dbReference type="ARBA" id="ARBA00023015"/>
    </source>
</evidence>
<dbReference type="InterPro" id="IPR009057">
    <property type="entry name" value="Homeodomain-like_sf"/>
</dbReference>
<gene>
    <name evidence="6" type="ORF">GKO32_29035</name>
</gene>
<dbReference type="GO" id="GO:0000976">
    <property type="term" value="F:transcription cis-regulatory region binding"/>
    <property type="evidence" value="ECO:0007669"/>
    <property type="project" value="TreeGrafter"/>
</dbReference>
<comment type="caution">
    <text evidence="6">The sequence shown here is derived from an EMBL/GenBank/DDBJ whole genome shotgun (WGS) entry which is preliminary data.</text>
</comment>
<dbReference type="Gene3D" id="1.10.357.10">
    <property type="entry name" value="Tetracycline Repressor, domain 2"/>
    <property type="match status" value="2"/>
</dbReference>
<proteinExistence type="predicted"/>
<evidence type="ECO:0000259" key="5">
    <source>
        <dbReference type="PROSITE" id="PS50977"/>
    </source>
</evidence>
<dbReference type="SUPFAM" id="SSF46689">
    <property type="entry name" value="Homeodomain-like"/>
    <property type="match status" value="2"/>
</dbReference>
<feature type="domain" description="HTH tetR-type" evidence="5">
    <location>
        <begin position="211"/>
        <end position="271"/>
    </location>
</feature>
<dbReference type="PRINTS" id="PR00455">
    <property type="entry name" value="HTHTETR"/>
</dbReference>
<dbReference type="Proteomes" id="UP000440096">
    <property type="component" value="Unassembled WGS sequence"/>
</dbReference>
<dbReference type="EMBL" id="WMBA01000058">
    <property type="protein sequence ID" value="MTD57994.1"/>
    <property type="molecule type" value="Genomic_DNA"/>
</dbReference>
<dbReference type="GO" id="GO:0003700">
    <property type="term" value="F:DNA-binding transcription factor activity"/>
    <property type="evidence" value="ECO:0007669"/>
    <property type="project" value="TreeGrafter"/>
</dbReference>
<keyword evidence="2 4" id="KW-0238">DNA-binding</keyword>
<keyword evidence="3" id="KW-0804">Transcription</keyword>
<evidence type="ECO:0000256" key="4">
    <source>
        <dbReference type="PROSITE-ProRule" id="PRU00335"/>
    </source>
</evidence>
<sequence>MRSAARPVRGSRPSNRRELILDAATELFAARGYEAVNVADVAVEVAVAPSALYRYFRSKESLLEAVLERAGNTLSIATRSDAEDLEQALHELATSAMDLRPLGALYQREAKHLPAPARRHIDAVFATVRHELGERVAAAVPDITQVESDYISVAVLGAILSPWVHRVDIARPHLEDLVTQLALRVVNVPAMNRPRLTTSSAAAVRAPLGRSSRREVILRAALDLFAESTFASVSMNDIAAAAGLASASVYHHFASKMDLLSIALKRGDAYLQLSLERILYSSTEEAAALRELVASYSHFAFSHPTIIDLLITEARNLPVEDHTAITQSQREYVNEWVHLYRRLNPKRDEAEATVIVQGVLMIINDLARLPGLQHRPDVEHYASELAAAGLLLDGP</sequence>
<protein>
    <submittedName>
        <fullName evidence="6">TetR family transcriptional regulator</fullName>
    </submittedName>
</protein>
<keyword evidence="1" id="KW-0805">Transcription regulation</keyword>
<dbReference type="AlphaFoldDB" id="A0A6N7Z8G7"/>
<name>A0A6N7Z8G7_9PSEU</name>
<dbReference type="RefSeq" id="WP_154760101.1">
    <property type="nucleotide sequence ID" value="NZ_WMBA01000058.1"/>
</dbReference>
<dbReference type="Gene3D" id="1.10.10.60">
    <property type="entry name" value="Homeodomain-like"/>
    <property type="match status" value="2"/>
</dbReference>
<feature type="DNA-binding region" description="H-T-H motif" evidence="4">
    <location>
        <begin position="37"/>
        <end position="56"/>
    </location>
</feature>
<evidence type="ECO:0000256" key="2">
    <source>
        <dbReference type="ARBA" id="ARBA00023125"/>
    </source>
</evidence>
<feature type="domain" description="HTH tetR-type" evidence="5">
    <location>
        <begin position="14"/>
        <end position="74"/>
    </location>
</feature>
<accession>A0A6N7Z8G7</accession>